<protein>
    <submittedName>
        <fullName evidence="1">Uncharacterized protein</fullName>
    </submittedName>
</protein>
<accession>A0A0A8YTB0</accession>
<sequence length="37" mass="4088">MNCSHKSTSSFQTSSKTSRNLLPLNFSEIILLIDCNG</sequence>
<reference evidence="1" key="1">
    <citation type="submission" date="2014-09" db="EMBL/GenBank/DDBJ databases">
        <authorList>
            <person name="Magalhaes I.L.F."/>
            <person name="Oliveira U."/>
            <person name="Santos F.R."/>
            <person name="Vidigal T.H.D.A."/>
            <person name="Brescovit A.D."/>
            <person name="Santos A.J."/>
        </authorList>
    </citation>
    <scope>NUCLEOTIDE SEQUENCE</scope>
    <source>
        <tissue evidence="1">Shoot tissue taken approximately 20 cm above the soil surface</tissue>
    </source>
</reference>
<organism evidence="1">
    <name type="scientific">Arundo donax</name>
    <name type="common">Giant reed</name>
    <name type="synonym">Donax arundinaceus</name>
    <dbReference type="NCBI Taxonomy" id="35708"/>
    <lineage>
        <taxon>Eukaryota</taxon>
        <taxon>Viridiplantae</taxon>
        <taxon>Streptophyta</taxon>
        <taxon>Embryophyta</taxon>
        <taxon>Tracheophyta</taxon>
        <taxon>Spermatophyta</taxon>
        <taxon>Magnoliopsida</taxon>
        <taxon>Liliopsida</taxon>
        <taxon>Poales</taxon>
        <taxon>Poaceae</taxon>
        <taxon>PACMAD clade</taxon>
        <taxon>Arundinoideae</taxon>
        <taxon>Arundineae</taxon>
        <taxon>Arundo</taxon>
    </lineage>
</organism>
<dbReference type="AlphaFoldDB" id="A0A0A8YTB0"/>
<name>A0A0A8YTB0_ARUDO</name>
<dbReference type="EMBL" id="GBRH01268089">
    <property type="protein sequence ID" value="JAD29806.1"/>
    <property type="molecule type" value="Transcribed_RNA"/>
</dbReference>
<evidence type="ECO:0000313" key="1">
    <source>
        <dbReference type="EMBL" id="JAD29806.1"/>
    </source>
</evidence>
<proteinExistence type="predicted"/>
<reference evidence="1" key="2">
    <citation type="journal article" date="2015" name="Data Brief">
        <title>Shoot transcriptome of the giant reed, Arundo donax.</title>
        <authorList>
            <person name="Barrero R.A."/>
            <person name="Guerrero F.D."/>
            <person name="Moolhuijzen P."/>
            <person name="Goolsby J.A."/>
            <person name="Tidwell J."/>
            <person name="Bellgard S.E."/>
            <person name="Bellgard M.I."/>
        </authorList>
    </citation>
    <scope>NUCLEOTIDE SEQUENCE</scope>
    <source>
        <tissue evidence="1">Shoot tissue taken approximately 20 cm above the soil surface</tissue>
    </source>
</reference>